<evidence type="ECO:0000313" key="8">
    <source>
        <dbReference type="EMBL" id="RCJ41620.1"/>
    </source>
</evidence>
<evidence type="ECO:0000256" key="5">
    <source>
        <dbReference type="ARBA" id="ARBA00022840"/>
    </source>
</evidence>
<proteinExistence type="predicted"/>
<dbReference type="InterPro" id="IPR050660">
    <property type="entry name" value="NEK_Ser/Thr_kinase"/>
</dbReference>
<evidence type="ECO:0000256" key="3">
    <source>
        <dbReference type="ARBA" id="ARBA00022741"/>
    </source>
</evidence>
<dbReference type="PROSITE" id="PS50011">
    <property type="entry name" value="PROTEIN_KINASE_DOM"/>
    <property type="match status" value="1"/>
</dbReference>
<dbReference type="Gene3D" id="3.30.200.20">
    <property type="entry name" value="Phosphorylase Kinase, domain 1"/>
    <property type="match status" value="1"/>
</dbReference>
<gene>
    <name evidence="8" type="ORF">A6769_01535</name>
</gene>
<dbReference type="AlphaFoldDB" id="A0A367S0W8"/>
<dbReference type="Proteomes" id="UP000252085">
    <property type="component" value="Unassembled WGS sequence"/>
</dbReference>
<keyword evidence="3" id="KW-0547">Nucleotide-binding</keyword>
<evidence type="ECO:0000256" key="2">
    <source>
        <dbReference type="ARBA" id="ARBA00022679"/>
    </source>
</evidence>
<comment type="caution">
    <text evidence="8">The sequence shown here is derived from an EMBL/GenBank/DDBJ whole genome shotgun (WGS) entry which is preliminary data.</text>
</comment>
<dbReference type="EC" id="2.7.11.1" evidence="1"/>
<evidence type="ECO:0000256" key="4">
    <source>
        <dbReference type="ARBA" id="ARBA00022777"/>
    </source>
</evidence>
<keyword evidence="8" id="KW-0723">Serine/threonine-protein kinase</keyword>
<sequence>MSAKIILTVIQGQLLGQQYIFDCRSSCIIGRSADCNPQLPDDENHRGISRYHCLLDINPPDIRVRDFGSKNGTYINGKNIGQRQRNQTAEEAVKFQFPEYDLQTGDEINLGHTVFKVSIEVHHKEINLPTLIPDDVTVNNNPLQQAYFLDIIKYFLNLAESGDRNLKAISGYNLVKLLSTSEFGEVYLAQHNQSGKFIALKVMLPAVAANDFAVQMFLRETENTKALQHPHVVQLMDCGFSDIIFFFTMEYCEGGTVWDFMQQLGGRLSVDIAVPIILQILDALEYAHNVELPYVKLADGKFGKGKGIVHRDLKPSNIFLTNIDGKLVAKIGDYGLCKAFDLAGLSGQTLTGTQAGTPVFMPRQQVLNFKYAQPEVDIWAVAACLYNMLTGCFPRNFTGDPFLAVLQNNPIPIRQRDATIMQPLAQVIDLALIDKPEIHFKSAAEFKQALLSALS</sequence>
<dbReference type="InterPro" id="IPR008271">
    <property type="entry name" value="Ser/Thr_kinase_AS"/>
</dbReference>
<dbReference type="CDD" id="cd14014">
    <property type="entry name" value="STKc_PknB_like"/>
    <property type="match status" value="1"/>
</dbReference>
<dbReference type="SUPFAM" id="SSF49879">
    <property type="entry name" value="SMAD/FHA domain"/>
    <property type="match status" value="1"/>
</dbReference>
<dbReference type="GO" id="GO:0005524">
    <property type="term" value="F:ATP binding"/>
    <property type="evidence" value="ECO:0007669"/>
    <property type="project" value="UniProtKB-KW"/>
</dbReference>
<protein>
    <recommendedName>
        <fullName evidence="1">non-specific serine/threonine protein kinase</fullName>
        <ecNumber evidence="1">2.7.11.1</ecNumber>
    </recommendedName>
</protein>
<evidence type="ECO:0000313" key="9">
    <source>
        <dbReference type="Proteomes" id="UP000252085"/>
    </source>
</evidence>
<dbReference type="Pfam" id="PF00498">
    <property type="entry name" value="FHA"/>
    <property type="match status" value="1"/>
</dbReference>
<dbReference type="Gene3D" id="2.60.200.20">
    <property type="match status" value="1"/>
</dbReference>
<dbReference type="PROSITE" id="PS50006">
    <property type="entry name" value="FHA_DOMAIN"/>
    <property type="match status" value="1"/>
</dbReference>
<dbReference type="SMART" id="SM00240">
    <property type="entry name" value="FHA"/>
    <property type="match status" value="1"/>
</dbReference>
<dbReference type="PROSITE" id="PS00108">
    <property type="entry name" value="PROTEIN_KINASE_ST"/>
    <property type="match status" value="1"/>
</dbReference>
<dbReference type="SUPFAM" id="SSF56112">
    <property type="entry name" value="Protein kinase-like (PK-like)"/>
    <property type="match status" value="1"/>
</dbReference>
<dbReference type="SMART" id="SM00220">
    <property type="entry name" value="S_TKc"/>
    <property type="match status" value="1"/>
</dbReference>
<keyword evidence="4 8" id="KW-0418">Kinase</keyword>
<feature type="domain" description="Protein kinase" evidence="7">
    <location>
        <begin position="172"/>
        <end position="455"/>
    </location>
</feature>
<dbReference type="EMBL" id="LXQE01000029">
    <property type="protein sequence ID" value="RCJ41620.1"/>
    <property type="molecule type" value="Genomic_DNA"/>
</dbReference>
<evidence type="ECO:0000256" key="1">
    <source>
        <dbReference type="ARBA" id="ARBA00012513"/>
    </source>
</evidence>
<dbReference type="InterPro" id="IPR011009">
    <property type="entry name" value="Kinase-like_dom_sf"/>
</dbReference>
<dbReference type="Pfam" id="PF00069">
    <property type="entry name" value="Pkinase"/>
    <property type="match status" value="1"/>
</dbReference>
<dbReference type="GO" id="GO:0004674">
    <property type="term" value="F:protein serine/threonine kinase activity"/>
    <property type="evidence" value="ECO:0007669"/>
    <property type="project" value="UniProtKB-KW"/>
</dbReference>
<evidence type="ECO:0000259" key="7">
    <source>
        <dbReference type="PROSITE" id="PS50011"/>
    </source>
</evidence>
<dbReference type="Gene3D" id="1.10.510.10">
    <property type="entry name" value="Transferase(Phosphotransferase) domain 1"/>
    <property type="match status" value="1"/>
</dbReference>
<name>A0A367S0W8_NOSPU</name>
<evidence type="ECO:0000259" key="6">
    <source>
        <dbReference type="PROSITE" id="PS50006"/>
    </source>
</evidence>
<dbReference type="PANTHER" id="PTHR43671:SF13">
    <property type="entry name" value="SERINE_THREONINE-PROTEIN KINASE NEK2"/>
    <property type="match status" value="1"/>
</dbReference>
<keyword evidence="2" id="KW-0808">Transferase</keyword>
<dbReference type="PANTHER" id="PTHR43671">
    <property type="entry name" value="SERINE/THREONINE-PROTEIN KINASE NEK"/>
    <property type="match status" value="1"/>
</dbReference>
<keyword evidence="5" id="KW-0067">ATP-binding</keyword>
<dbReference type="InterPro" id="IPR000719">
    <property type="entry name" value="Prot_kinase_dom"/>
</dbReference>
<organism evidence="8 9">
    <name type="scientific">Nostoc punctiforme NIES-2108</name>
    <dbReference type="NCBI Taxonomy" id="1356359"/>
    <lineage>
        <taxon>Bacteria</taxon>
        <taxon>Bacillati</taxon>
        <taxon>Cyanobacteriota</taxon>
        <taxon>Cyanophyceae</taxon>
        <taxon>Nostocales</taxon>
        <taxon>Nostocaceae</taxon>
        <taxon>Nostoc</taxon>
    </lineage>
</organism>
<dbReference type="InterPro" id="IPR008984">
    <property type="entry name" value="SMAD_FHA_dom_sf"/>
</dbReference>
<accession>A0A367S0W8</accession>
<reference evidence="8 9" key="1">
    <citation type="submission" date="2016-04" db="EMBL/GenBank/DDBJ databases">
        <authorList>
            <person name="Evans L.H."/>
            <person name="Alamgir A."/>
            <person name="Owens N."/>
            <person name="Weber N.D."/>
            <person name="Virtaneva K."/>
            <person name="Barbian K."/>
            <person name="Babar A."/>
            <person name="Rosenke K."/>
        </authorList>
    </citation>
    <scope>NUCLEOTIDE SEQUENCE [LARGE SCALE GENOMIC DNA]</scope>
    <source>
        <strain evidence="8">NIES-2108</strain>
    </source>
</reference>
<dbReference type="InterPro" id="IPR000253">
    <property type="entry name" value="FHA_dom"/>
</dbReference>
<feature type="domain" description="FHA" evidence="6">
    <location>
        <begin position="27"/>
        <end position="80"/>
    </location>
</feature>